<keyword evidence="3" id="KW-0813">Transport</keyword>
<evidence type="ECO:0000259" key="9">
    <source>
        <dbReference type="PROSITE" id="PS50928"/>
    </source>
</evidence>
<keyword evidence="5 8" id="KW-0812">Transmembrane</keyword>
<evidence type="ECO:0000256" key="3">
    <source>
        <dbReference type="ARBA" id="ARBA00022448"/>
    </source>
</evidence>
<comment type="similarity">
    <text evidence="2">Belongs to the binding-protein-dependent transport system permease family. CysTW subfamily.</text>
</comment>
<dbReference type="InterPro" id="IPR035906">
    <property type="entry name" value="MetI-like_sf"/>
</dbReference>
<keyword evidence="6 8" id="KW-1133">Transmembrane helix</keyword>
<feature type="domain" description="ABC transmembrane type-1" evidence="9">
    <location>
        <begin position="205"/>
        <end position="407"/>
    </location>
</feature>
<evidence type="ECO:0000256" key="8">
    <source>
        <dbReference type="SAM" id="Phobius"/>
    </source>
</evidence>
<dbReference type="AlphaFoldDB" id="A0A382L5R1"/>
<evidence type="ECO:0000256" key="6">
    <source>
        <dbReference type="ARBA" id="ARBA00022989"/>
    </source>
</evidence>
<dbReference type="Gene3D" id="1.10.3720.10">
    <property type="entry name" value="MetI-like"/>
    <property type="match status" value="1"/>
</dbReference>
<feature type="transmembrane region" description="Helical" evidence="8">
    <location>
        <begin position="34"/>
        <end position="56"/>
    </location>
</feature>
<evidence type="ECO:0000256" key="1">
    <source>
        <dbReference type="ARBA" id="ARBA00004651"/>
    </source>
</evidence>
<evidence type="ECO:0000256" key="4">
    <source>
        <dbReference type="ARBA" id="ARBA00022475"/>
    </source>
</evidence>
<dbReference type="GO" id="GO:0005886">
    <property type="term" value="C:plasma membrane"/>
    <property type="evidence" value="ECO:0007669"/>
    <property type="project" value="UniProtKB-SubCell"/>
</dbReference>
<sequence length="407" mass="45088">HIIMESSTGNPILYTADGIPLKISLVRAQRRSKIIAFSMVLPLLIFVLIVFLIPIADMLMLSVDNSITKKILPKSVEALQSWDETSGELPDEAVFAAMVDEIKSAKAAKKHTKIGQRFNYESSGFASLFRKAGRKVKRIKEPPFKEALIKTDKRWGQVHTWQVIKQFSPRYTEGYYLAALDFKRDPASGNIESLQEKDSIYLKLFWRTMLLSSLITFLTFIIGFPLAYMLASVSTRLSNILIIFVLLPFWTSLLVRTTSWIALLQQEGVINDFLVLVGLIGNDGRLAMIHNATGTVVAMTHILLPFMILPLFSVMKTIPKSYVRAAVSLGAHPWKAFWKVYFPNTGSGIGAGSILVFIIAIGYYITPALVGGSSGTFISNRIAYHISSSLNWGLGAALGVILLGIVL</sequence>
<dbReference type="CDD" id="cd06261">
    <property type="entry name" value="TM_PBP2"/>
    <property type="match status" value="1"/>
</dbReference>
<dbReference type="GO" id="GO:0055085">
    <property type="term" value="P:transmembrane transport"/>
    <property type="evidence" value="ECO:0007669"/>
    <property type="project" value="InterPro"/>
</dbReference>
<organism evidence="10">
    <name type="scientific">marine metagenome</name>
    <dbReference type="NCBI Taxonomy" id="408172"/>
    <lineage>
        <taxon>unclassified sequences</taxon>
        <taxon>metagenomes</taxon>
        <taxon>ecological metagenomes</taxon>
    </lineage>
</organism>
<dbReference type="EMBL" id="UINC01084513">
    <property type="protein sequence ID" value="SVC31233.1"/>
    <property type="molecule type" value="Genomic_DNA"/>
</dbReference>
<evidence type="ECO:0000256" key="7">
    <source>
        <dbReference type="ARBA" id="ARBA00023136"/>
    </source>
</evidence>
<feature type="transmembrane region" description="Helical" evidence="8">
    <location>
        <begin position="292"/>
        <end position="312"/>
    </location>
</feature>
<feature type="transmembrane region" description="Helical" evidence="8">
    <location>
        <begin position="349"/>
        <end position="370"/>
    </location>
</feature>
<name>A0A382L5R1_9ZZZZ</name>
<evidence type="ECO:0000256" key="5">
    <source>
        <dbReference type="ARBA" id="ARBA00022692"/>
    </source>
</evidence>
<comment type="subcellular location">
    <subcellularLocation>
        <location evidence="1">Cell membrane</location>
        <topology evidence="1">Multi-pass membrane protein</topology>
    </subcellularLocation>
</comment>
<reference evidence="10" key="1">
    <citation type="submission" date="2018-05" db="EMBL/GenBank/DDBJ databases">
        <authorList>
            <person name="Lanie J.A."/>
            <person name="Ng W.-L."/>
            <person name="Kazmierczak K.M."/>
            <person name="Andrzejewski T.M."/>
            <person name="Davidsen T.M."/>
            <person name="Wayne K.J."/>
            <person name="Tettelin H."/>
            <person name="Glass J.I."/>
            <person name="Rusch D."/>
            <person name="Podicherti R."/>
            <person name="Tsui H.-C.T."/>
            <person name="Winkler M.E."/>
        </authorList>
    </citation>
    <scope>NUCLEOTIDE SEQUENCE</scope>
</reference>
<protein>
    <recommendedName>
        <fullName evidence="9">ABC transmembrane type-1 domain-containing protein</fullName>
    </recommendedName>
</protein>
<dbReference type="Pfam" id="PF00528">
    <property type="entry name" value="BPD_transp_1"/>
    <property type="match status" value="1"/>
</dbReference>
<feature type="transmembrane region" description="Helical" evidence="8">
    <location>
        <begin position="237"/>
        <end position="255"/>
    </location>
</feature>
<dbReference type="InterPro" id="IPR000515">
    <property type="entry name" value="MetI-like"/>
</dbReference>
<proteinExistence type="inferred from homology"/>
<dbReference type="PANTHER" id="PTHR42929:SF5">
    <property type="entry name" value="ABC TRANSPORTER PERMEASE PROTEIN"/>
    <property type="match status" value="1"/>
</dbReference>
<gene>
    <name evidence="10" type="ORF">METZ01_LOCUS284087</name>
</gene>
<feature type="non-terminal residue" evidence="10">
    <location>
        <position position="407"/>
    </location>
</feature>
<keyword evidence="4" id="KW-1003">Cell membrane</keyword>
<evidence type="ECO:0000256" key="2">
    <source>
        <dbReference type="ARBA" id="ARBA00007069"/>
    </source>
</evidence>
<keyword evidence="7 8" id="KW-0472">Membrane</keyword>
<dbReference type="PROSITE" id="PS50928">
    <property type="entry name" value="ABC_TM1"/>
    <property type="match status" value="1"/>
</dbReference>
<evidence type="ECO:0000313" key="10">
    <source>
        <dbReference type="EMBL" id="SVC31233.1"/>
    </source>
</evidence>
<dbReference type="PANTHER" id="PTHR42929">
    <property type="entry name" value="INNER MEMBRANE ABC TRANSPORTER PERMEASE PROTEIN YDCU-RELATED-RELATED"/>
    <property type="match status" value="1"/>
</dbReference>
<feature type="non-terminal residue" evidence="10">
    <location>
        <position position="1"/>
    </location>
</feature>
<dbReference type="SUPFAM" id="SSF161098">
    <property type="entry name" value="MetI-like"/>
    <property type="match status" value="1"/>
</dbReference>
<feature type="transmembrane region" description="Helical" evidence="8">
    <location>
        <begin position="382"/>
        <end position="406"/>
    </location>
</feature>
<feature type="transmembrane region" description="Helical" evidence="8">
    <location>
        <begin position="204"/>
        <end position="230"/>
    </location>
</feature>
<accession>A0A382L5R1</accession>